<reference evidence="3" key="1">
    <citation type="journal article" date="2016" name="Nat. Commun.">
        <title>The channel catfish genome sequence provides insights into the evolution of scale formation in teleosts.</title>
        <authorList>
            <person name="Liu Z."/>
            <person name="Liu S."/>
            <person name="Yao J."/>
            <person name="Bao L."/>
            <person name="Zhang J."/>
            <person name="Li Y."/>
            <person name="Jiang C."/>
            <person name="Sun L."/>
            <person name="Wang R."/>
            <person name="Zhang Y."/>
            <person name="Zhou T."/>
            <person name="Zeng Q."/>
            <person name="Fu Q."/>
            <person name="Gao S."/>
            <person name="Li N."/>
            <person name="Koren S."/>
            <person name="Jiang Y."/>
            <person name="Zimin A."/>
            <person name="Xu P."/>
            <person name="Phillippy A.M."/>
            <person name="Geng X."/>
            <person name="Song L."/>
            <person name="Sun F."/>
            <person name="Li C."/>
            <person name="Wang X."/>
            <person name="Chen A."/>
            <person name="Jin Y."/>
            <person name="Yuan Z."/>
            <person name="Yang Y."/>
            <person name="Tan S."/>
            <person name="Peatman E."/>
            <person name="Lu J."/>
            <person name="Qin Z."/>
            <person name="Dunham R."/>
            <person name="Li Z."/>
            <person name="Sonstegard T."/>
            <person name="Feng J."/>
            <person name="Danzmann R.G."/>
            <person name="Schroeder S."/>
            <person name="Scheffler B."/>
            <person name="Duke M.V."/>
            <person name="Ballard L."/>
            <person name="Kucuktas H."/>
            <person name="Kaltenboeck L."/>
            <person name="Liu H."/>
            <person name="Armbruster J."/>
            <person name="Xie Y."/>
            <person name="Kirby M.L."/>
            <person name="Tian Y."/>
            <person name="Flanagan M.E."/>
            <person name="Mu W."/>
            <person name="Waldbieser G.C."/>
        </authorList>
    </citation>
    <scope>NUCLEOTIDE SEQUENCE [LARGE SCALE GENOMIC DNA]</scope>
    <source>
        <strain evidence="3">SDA103</strain>
    </source>
</reference>
<proteinExistence type="predicted"/>
<dbReference type="CTD" id="105375355"/>
<reference evidence="4" key="2">
    <citation type="submission" date="2025-08" db="UniProtKB">
        <authorList>
            <consortium name="RefSeq"/>
        </authorList>
    </citation>
    <scope>IDENTIFICATION</scope>
    <source>
        <tissue evidence="4">Blood</tissue>
    </source>
</reference>
<dbReference type="OMA" id="HFSSLWW"/>
<dbReference type="KEGG" id="ipu:108260300"/>
<dbReference type="InterPro" id="IPR024831">
    <property type="entry name" value="Uroplakin-3"/>
</dbReference>
<dbReference type="OrthoDB" id="9945328at2759"/>
<keyword evidence="3" id="KW-1185">Reference proteome</keyword>
<dbReference type="PANTHER" id="PTHR15446">
    <property type="entry name" value="UROPLAKIN III"/>
    <property type="match status" value="1"/>
</dbReference>
<keyword evidence="2" id="KW-0732">Signal</keyword>
<dbReference type="GO" id="GO:0016020">
    <property type="term" value="C:membrane"/>
    <property type="evidence" value="ECO:0007669"/>
    <property type="project" value="TreeGrafter"/>
</dbReference>
<dbReference type="AlphaFoldDB" id="A0A2D0QF08"/>
<protein>
    <submittedName>
        <fullName evidence="4">Uroplakin-3b</fullName>
    </submittedName>
</protein>
<name>A0A2D0QF08_ICTPU</name>
<keyword evidence="1" id="KW-0812">Transmembrane</keyword>
<evidence type="ECO:0000256" key="1">
    <source>
        <dbReference type="SAM" id="Phobius"/>
    </source>
</evidence>
<organism evidence="3 4">
    <name type="scientific">Ictalurus punctatus</name>
    <name type="common">Channel catfish</name>
    <name type="synonym">Silurus punctatus</name>
    <dbReference type="NCBI Taxonomy" id="7998"/>
    <lineage>
        <taxon>Eukaryota</taxon>
        <taxon>Metazoa</taxon>
        <taxon>Chordata</taxon>
        <taxon>Craniata</taxon>
        <taxon>Vertebrata</taxon>
        <taxon>Euteleostomi</taxon>
        <taxon>Actinopterygii</taxon>
        <taxon>Neopterygii</taxon>
        <taxon>Teleostei</taxon>
        <taxon>Ostariophysi</taxon>
        <taxon>Siluriformes</taxon>
        <taxon>Ictaluridae</taxon>
        <taxon>Ictalurus</taxon>
    </lineage>
</organism>
<keyword evidence="1" id="KW-0472">Membrane</keyword>
<dbReference type="STRING" id="7998.ENSIPUP00000034240"/>
<feature type="signal peptide" evidence="2">
    <location>
        <begin position="1"/>
        <end position="19"/>
    </location>
</feature>
<sequence length="309" mass="33512">MKSYLVVCWLYMMLLDIFPDTFQVASVLVQPIPTLSQDVVVPVTTNTVYLQKPFCYFQTVSDPLCDSPNTCSVWLVSALSTAKGTFDSDKTAQGFVNVSPYPTAFSPGAKNYFMTKLNPQTDYPCPPFSTPTTFQVGAEGTCSSANCNGVLPNGSTMSFKYVLVSADNTLVAETNWSDNITLNTVKDPNSLGSGYAGRSAAMVVITAILATAAALLLLLLLIALILACCYSRGKTQSSGARRQTSLIGSLRIPSYDLHHLKKPSPYDNPVYEQDLRRKYTTNPTLPQKTTTVITTVNSDSPGTITTQKM</sequence>
<evidence type="ECO:0000313" key="3">
    <source>
        <dbReference type="Proteomes" id="UP000221080"/>
    </source>
</evidence>
<evidence type="ECO:0000313" key="4">
    <source>
        <dbReference type="RefSeq" id="XP_017315950.1"/>
    </source>
</evidence>
<keyword evidence="1" id="KW-1133">Transmembrane helix</keyword>
<evidence type="ECO:0000256" key="2">
    <source>
        <dbReference type="SAM" id="SignalP"/>
    </source>
</evidence>
<accession>A0A2D0QF08</accession>
<feature type="transmembrane region" description="Helical" evidence="1">
    <location>
        <begin position="200"/>
        <end position="227"/>
    </location>
</feature>
<dbReference type="Proteomes" id="UP000221080">
    <property type="component" value="Chromosome 28"/>
</dbReference>
<dbReference type="PANTHER" id="PTHR15446:SF2">
    <property type="entry name" value="UROPLAKIN-3B-LIKE PROTEIN 1-RELATED"/>
    <property type="match status" value="1"/>
</dbReference>
<feature type="chain" id="PRO_5012700236" evidence="2">
    <location>
        <begin position="20"/>
        <end position="309"/>
    </location>
</feature>
<dbReference type="RefSeq" id="XP_017315950.1">
    <property type="nucleotide sequence ID" value="XM_017460461.3"/>
</dbReference>
<dbReference type="GeneID" id="108260300"/>
<gene>
    <name evidence="4" type="primary">upk3b</name>
</gene>